<dbReference type="Proteomes" id="UP000253772">
    <property type="component" value="Chromosome c1"/>
</dbReference>
<accession>A0A482IR00</accession>
<dbReference type="EMBL" id="CP037900">
    <property type="protein sequence ID" value="QBP10332.1"/>
    <property type="molecule type" value="Genomic_DNA"/>
</dbReference>
<name>A0A482IR00_9BURK</name>
<organism evidence="1 2">
    <name type="scientific">Cupriavidus metallidurans</name>
    <dbReference type="NCBI Taxonomy" id="119219"/>
    <lineage>
        <taxon>Bacteria</taxon>
        <taxon>Pseudomonadati</taxon>
        <taxon>Pseudomonadota</taxon>
        <taxon>Betaproteobacteria</taxon>
        <taxon>Burkholderiales</taxon>
        <taxon>Burkholderiaceae</taxon>
        <taxon>Cupriavidus</taxon>
    </lineage>
</organism>
<dbReference type="SUPFAM" id="SSF47413">
    <property type="entry name" value="lambda repressor-like DNA-binding domains"/>
    <property type="match status" value="1"/>
</dbReference>
<evidence type="ECO:0000313" key="2">
    <source>
        <dbReference type="Proteomes" id="UP000253772"/>
    </source>
</evidence>
<dbReference type="InterPro" id="IPR010982">
    <property type="entry name" value="Lambda_DNA-bd_dom_sf"/>
</dbReference>
<evidence type="ECO:0008006" key="3">
    <source>
        <dbReference type="Google" id="ProtNLM"/>
    </source>
</evidence>
<dbReference type="AlphaFoldDB" id="A0A482IR00"/>
<gene>
    <name evidence="1" type="ORF">DDF84_011505</name>
</gene>
<protein>
    <recommendedName>
        <fullName evidence="3">XRE family transcriptional regulator</fullName>
    </recommendedName>
</protein>
<sequence length="90" mass="9628">MTLEEAFGAAVELRRAEARLNQDELAESANMLGSALGRLKRSATSASLKTIGRNATAPHIEPWALSRLADEVQTGVRLETLEPPTQGIGD</sequence>
<dbReference type="GO" id="GO:0003677">
    <property type="term" value="F:DNA binding"/>
    <property type="evidence" value="ECO:0007669"/>
    <property type="project" value="InterPro"/>
</dbReference>
<reference evidence="1 2" key="1">
    <citation type="submission" date="2019-03" db="EMBL/GenBank/DDBJ databases">
        <title>Comparative insights into the high quality Complete genome sequence of highly metal resistant Cupriavidus metallidurans strain BS1 isolated from a gold-copper mine.</title>
        <authorList>
            <person name="Mazhar H.S."/>
            <person name="Rensing C."/>
        </authorList>
    </citation>
    <scope>NUCLEOTIDE SEQUENCE [LARGE SCALE GENOMIC DNA]</scope>
    <source>
        <strain evidence="1 2">BS1</strain>
    </source>
</reference>
<evidence type="ECO:0000313" key="1">
    <source>
        <dbReference type="EMBL" id="QBP10332.1"/>
    </source>
</evidence>
<dbReference type="RefSeq" id="WP_017511201.1">
    <property type="nucleotide sequence ID" value="NZ_CP037900.1"/>
</dbReference>
<proteinExistence type="predicted"/>
<dbReference type="OrthoDB" id="1097442at2"/>
<dbReference type="Gene3D" id="1.10.260.40">
    <property type="entry name" value="lambda repressor-like DNA-binding domains"/>
    <property type="match status" value="1"/>
</dbReference>